<gene>
    <name evidence="1" type="ordered locus">ACP_0451</name>
</gene>
<dbReference type="InterPro" id="IPR009057">
    <property type="entry name" value="Homeodomain-like_sf"/>
</dbReference>
<dbReference type="eggNOG" id="COG2963">
    <property type="taxonomic scope" value="Bacteria"/>
</dbReference>
<organism evidence="1 2">
    <name type="scientific">Acidobacterium capsulatum (strain ATCC 51196 / DSM 11244 / BCRC 80197 / JCM 7670 / NBRC 15755 / NCIMB 13165 / 161)</name>
    <dbReference type="NCBI Taxonomy" id="240015"/>
    <lineage>
        <taxon>Bacteria</taxon>
        <taxon>Pseudomonadati</taxon>
        <taxon>Acidobacteriota</taxon>
        <taxon>Terriglobia</taxon>
        <taxon>Terriglobales</taxon>
        <taxon>Acidobacteriaceae</taxon>
        <taxon>Acidobacterium</taxon>
    </lineage>
</organism>
<protein>
    <submittedName>
        <fullName evidence="1">IS3 family transposase orfA</fullName>
    </submittedName>
</protein>
<sequence>MAKRRVGKYPLSFRQMAVERMRDCPSVSALAKELGIDRSNLYQWQRQLEHTSESSARVTSPVRELRKLVCELQRVLAEKTLEVDFFRGALQKVEARRQCSKRSGGTASTTRSGN</sequence>
<dbReference type="Pfam" id="PF01527">
    <property type="entry name" value="HTH_Tnp_1"/>
    <property type="match status" value="1"/>
</dbReference>
<dbReference type="Proteomes" id="UP000002207">
    <property type="component" value="Chromosome"/>
</dbReference>
<dbReference type="EMBL" id="CP001472">
    <property type="protein sequence ID" value="ACO31462.1"/>
    <property type="molecule type" value="Genomic_DNA"/>
</dbReference>
<evidence type="ECO:0000313" key="2">
    <source>
        <dbReference type="Proteomes" id="UP000002207"/>
    </source>
</evidence>
<dbReference type="InterPro" id="IPR002514">
    <property type="entry name" value="Transposase_8"/>
</dbReference>
<dbReference type="GO" id="GO:0006313">
    <property type="term" value="P:DNA transposition"/>
    <property type="evidence" value="ECO:0007669"/>
    <property type="project" value="InterPro"/>
</dbReference>
<dbReference type="RefSeq" id="WP_012680845.1">
    <property type="nucleotide sequence ID" value="NC_012483.1"/>
</dbReference>
<reference evidence="1 2" key="1">
    <citation type="journal article" date="2009" name="Appl. Environ. Microbiol.">
        <title>Three genomes from the phylum Acidobacteria provide insight into the lifestyles of these microorganisms in soils.</title>
        <authorList>
            <person name="Ward N.L."/>
            <person name="Challacombe J.F."/>
            <person name="Janssen P.H."/>
            <person name="Henrissat B."/>
            <person name="Coutinho P.M."/>
            <person name="Wu M."/>
            <person name="Xie G."/>
            <person name="Haft D.H."/>
            <person name="Sait M."/>
            <person name="Badger J."/>
            <person name="Barabote R.D."/>
            <person name="Bradley B."/>
            <person name="Brettin T.S."/>
            <person name="Brinkac L.M."/>
            <person name="Bruce D."/>
            <person name="Creasy T."/>
            <person name="Daugherty S.C."/>
            <person name="Davidsen T.M."/>
            <person name="DeBoy R.T."/>
            <person name="Detter J.C."/>
            <person name="Dodson R.J."/>
            <person name="Durkin A.S."/>
            <person name="Ganapathy A."/>
            <person name="Gwinn-Giglio M."/>
            <person name="Han C.S."/>
            <person name="Khouri H."/>
            <person name="Kiss H."/>
            <person name="Kothari S.P."/>
            <person name="Madupu R."/>
            <person name="Nelson K.E."/>
            <person name="Nelson W.C."/>
            <person name="Paulsen I."/>
            <person name="Penn K."/>
            <person name="Ren Q."/>
            <person name="Rosovitz M.J."/>
            <person name="Selengut J.D."/>
            <person name="Shrivastava S."/>
            <person name="Sullivan S.A."/>
            <person name="Tapia R."/>
            <person name="Thompson L.S."/>
            <person name="Watkins K.L."/>
            <person name="Yang Q."/>
            <person name="Yu C."/>
            <person name="Zafar N."/>
            <person name="Zhou L."/>
            <person name="Kuske C.R."/>
        </authorList>
    </citation>
    <scope>NUCLEOTIDE SEQUENCE [LARGE SCALE GENOMIC DNA]</scope>
    <source>
        <strain evidence="2">ATCC 51196 / DSM 11244 / BCRC 80197 / JCM 7670 / NBRC 15755 / NCIMB 13165 / 161</strain>
    </source>
</reference>
<dbReference type="KEGG" id="aca:ACP_0451"/>
<name>C1F0V4_ACIC5</name>
<dbReference type="GO" id="GO:0004803">
    <property type="term" value="F:transposase activity"/>
    <property type="evidence" value="ECO:0007669"/>
    <property type="project" value="InterPro"/>
</dbReference>
<dbReference type="Gene3D" id="1.10.10.60">
    <property type="entry name" value="Homeodomain-like"/>
    <property type="match status" value="1"/>
</dbReference>
<dbReference type="HOGENOM" id="CLU_2115669_0_0_0"/>
<dbReference type="OrthoDB" id="531972at2"/>
<evidence type="ECO:0000313" key="1">
    <source>
        <dbReference type="EMBL" id="ACO31462.1"/>
    </source>
</evidence>
<accession>C1F0V4</accession>
<dbReference type="SUPFAM" id="SSF46689">
    <property type="entry name" value="Homeodomain-like"/>
    <property type="match status" value="1"/>
</dbReference>
<dbReference type="InParanoid" id="C1F0V4"/>
<dbReference type="AlphaFoldDB" id="C1F0V4"/>
<keyword evidence="2" id="KW-1185">Reference proteome</keyword>
<dbReference type="GO" id="GO:0003677">
    <property type="term" value="F:DNA binding"/>
    <property type="evidence" value="ECO:0007669"/>
    <property type="project" value="InterPro"/>
</dbReference>
<proteinExistence type="predicted"/>